<dbReference type="AlphaFoldDB" id="A0A0K0DZR2"/>
<dbReference type="InterPro" id="IPR050224">
    <property type="entry name" value="TALE_homeobox"/>
</dbReference>
<feature type="DNA-binding region" description="Homeobox" evidence="5">
    <location>
        <begin position="182"/>
        <end position="244"/>
    </location>
</feature>
<dbReference type="InterPro" id="IPR009057">
    <property type="entry name" value="Homeodomain-like_sf"/>
</dbReference>
<dbReference type="PROSITE" id="PS50071">
    <property type="entry name" value="HOMEOBOX_2"/>
    <property type="match status" value="1"/>
</dbReference>
<dbReference type="InterPro" id="IPR008422">
    <property type="entry name" value="KN_HD"/>
</dbReference>
<dbReference type="Gene3D" id="1.10.10.60">
    <property type="entry name" value="Homeodomain-like"/>
    <property type="match status" value="1"/>
</dbReference>
<name>A0A0K0DZR2_STRER</name>
<dbReference type="SMART" id="SM00389">
    <property type="entry name" value="HOX"/>
    <property type="match status" value="1"/>
</dbReference>
<evidence type="ECO:0000256" key="4">
    <source>
        <dbReference type="ARBA" id="ARBA00023242"/>
    </source>
</evidence>
<evidence type="ECO:0000256" key="5">
    <source>
        <dbReference type="PROSITE-ProRule" id="PRU00108"/>
    </source>
</evidence>
<comment type="subcellular location">
    <subcellularLocation>
        <location evidence="1 5">Nucleus</location>
    </subcellularLocation>
</comment>
<dbReference type="WBParaSite" id="SSTP_0000272400.1">
    <property type="protein sequence ID" value="SSTP_0000272400.1"/>
    <property type="gene ID" value="SSTP_0000272400"/>
</dbReference>
<dbReference type="GO" id="GO:0006355">
    <property type="term" value="P:regulation of DNA-templated transcription"/>
    <property type="evidence" value="ECO:0007669"/>
    <property type="project" value="InterPro"/>
</dbReference>
<evidence type="ECO:0000256" key="1">
    <source>
        <dbReference type="ARBA" id="ARBA00004123"/>
    </source>
</evidence>
<dbReference type="STRING" id="6248.A0A0K0DZR2"/>
<accession>A0A0K0DZR2</accession>
<evidence type="ECO:0000256" key="2">
    <source>
        <dbReference type="ARBA" id="ARBA00023125"/>
    </source>
</evidence>
<dbReference type="Proteomes" id="UP000035681">
    <property type="component" value="Unplaced"/>
</dbReference>
<keyword evidence="7" id="KW-1185">Reference proteome</keyword>
<sequence>MSLNSFDELLNNVYRLVEQDDFDGMVANRQIIENYLINNRYNYALQSIFQQLKNNSFTTSDVKFNQDMIIKNKVLDNKIEQICFNQRNCAFSDDQYDRLLANKNIELVNHYTNVSNNFENDVQKLRITLQEALTAQSYIRPITENDKCKAFNNIEKKITINSGLLKEELLNYLMYINVQHNKKRGRRNFPKEATAILEKYFSEHIDRPYPDEHDKLLLAEKCNLTTTQITNWFGNKRIRCMRKKKLLMNKNKTIENS</sequence>
<evidence type="ECO:0000313" key="7">
    <source>
        <dbReference type="Proteomes" id="UP000035681"/>
    </source>
</evidence>
<evidence type="ECO:0000313" key="9">
    <source>
        <dbReference type="WBParaSite" id="TCONS_00013084.p1"/>
    </source>
</evidence>
<organism evidence="8">
    <name type="scientific">Strongyloides stercoralis</name>
    <name type="common">Threadworm</name>
    <dbReference type="NCBI Taxonomy" id="6248"/>
    <lineage>
        <taxon>Eukaryota</taxon>
        <taxon>Metazoa</taxon>
        <taxon>Ecdysozoa</taxon>
        <taxon>Nematoda</taxon>
        <taxon>Chromadorea</taxon>
        <taxon>Rhabditida</taxon>
        <taxon>Tylenchina</taxon>
        <taxon>Panagrolaimomorpha</taxon>
        <taxon>Strongyloidoidea</taxon>
        <taxon>Strongyloididae</taxon>
        <taxon>Strongyloides</taxon>
    </lineage>
</organism>
<proteinExistence type="predicted"/>
<keyword evidence="4 5" id="KW-0539">Nucleus</keyword>
<evidence type="ECO:0000256" key="3">
    <source>
        <dbReference type="ARBA" id="ARBA00023155"/>
    </source>
</evidence>
<dbReference type="InterPro" id="IPR001356">
    <property type="entry name" value="HD"/>
</dbReference>
<keyword evidence="3 5" id="KW-0371">Homeobox</keyword>
<evidence type="ECO:0000259" key="6">
    <source>
        <dbReference type="PROSITE" id="PS50071"/>
    </source>
</evidence>
<dbReference type="GO" id="GO:0000987">
    <property type="term" value="F:cis-regulatory region sequence-specific DNA binding"/>
    <property type="evidence" value="ECO:0007669"/>
    <property type="project" value="UniProtKB-ARBA"/>
</dbReference>
<dbReference type="CDD" id="cd00086">
    <property type="entry name" value="homeodomain"/>
    <property type="match status" value="1"/>
</dbReference>
<dbReference type="Pfam" id="PF05920">
    <property type="entry name" value="Homeobox_KN"/>
    <property type="match status" value="1"/>
</dbReference>
<evidence type="ECO:0000313" key="8">
    <source>
        <dbReference type="WBParaSite" id="SSTP_0000272400.1"/>
    </source>
</evidence>
<keyword evidence="2 5" id="KW-0238">DNA-binding</keyword>
<dbReference type="GO" id="GO:0005634">
    <property type="term" value="C:nucleus"/>
    <property type="evidence" value="ECO:0007669"/>
    <property type="project" value="UniProtKB-SubCell"/>
</dbReference>
<protein>
    <submittedName>
        <fullName evidence="8 9">Homeobox domain-containing protein</fullName>
    </submittedName>
</protein>
<dbReference type="PANTHER" id="PTHR11850">
    <property type="entry name" value="HOMEOBOX PROTEIN TRANSCRIPTION FACTORS"/>
    <property type="match status" value="1"/>
</dbReference>
<dbReference type="SUPFAM" id="SSF46689">
    <property type="entry name" value="Homeodomain-like"/>
    <property type="match status" value="1"/>
</dbReference>
<dbReference type="WBParaSite" id="TCONS_00013084.p1">
    <property type="protein sequence ID" value="TCONS_00013084.p1"/>
    <property type="gene ID" value="XLOC_008881"/>
</dbReference>
<feature type="domain" description="Homeobox" evidence="6">
    <location>
        <begin position="180"/>
        <end position="243"/>
    </location>
</feature>
<reference evidence="8" key="1">
    <citation type="submission" date="2015-08" db="UniProtKB">
        <authorList>
            <consortium name="WormBaseParasite"/>
        </authorList>
    </citation>
    <scope>IDENTIFICATION</scope>
</reference>